<dbReference type="EMBL" id="JAMKFB020000831">
    <property type="protein sequence ID" value="KAL0147050.1"/>
    <property type="molecule type" value="Genomic_DNA"/>
</dbReference>
<evidence type="ECO:0000313" key="2">
    <source>
        <dbReference type="EMBL" id="KAL0147050.1"/>
    </source>
</evidence>
<sequence>MVQYPNNPKHTSKTTTALLKKLRVKVMDWPCMSPDLNPIEHLWGILKQTVEGHKASYIHQLHDVIMDEWKRTPVTIYEAL</sequence>
<protein>
    <recommendedName>
        <fullName evidence="1">Tc1-like transposase DDE domain-containing protein</fullName>
    </recommendedName>
</protein>
<evidence type="ECO:0000313" key="3">
    <source>
        <dbReference type="Proteomes" id="UP001529510"/>
    </source>
</evidence>
<organism evidence="2 3">
    <name type="scientific">Cirrhinus mrigala</name>
    <name type="common">Mrigala</name>
    <dbReference type="NCBI Taxonomy" id="683832"/>
    <lineage>
        <taxon>Eukaryota</taxon>
        <taxon>Metazoa</taxon>
        <taxon>Chordata</taxon>
        <taxon>Craniata</taxon>
        <taxon>Vertebrata</taxon>
        <taxon>Euteleostomi</taxon>
        <taxon>Actinopterygii</taxon>
        <taxon>Neopterygii</taxon>
        <taxon>Teleostei</taxon>
        <taxon>Ostariophysi</taxon>
        <taxon>Cypriniformes</taxon>
        <taxon>Cyprinidae</taxon>
        <taxon>Labeoninae</taxon>
        <taxon>Labeonini</taxon>
        <taxon>Cirrhinus</taxon>
    </lineage>
</organism>
<feature type="non-terminal residue" evidence="2">
    <location>
        <position position="80"/>
    </location>
</feature>
<dbReference type="Gene3D" id="3.30.420.10">
    <property type="entry name" value="Ribonuclease H-like superfamily/Ribonuclease H"/>
    <property type="match status" value="1"/>
</dbReference>
<keyword evidence="3" id="KW-1185">Reference proteome</keyword>
<reference evidence="2 3" key="1">
    <citation type="submission" date="2024-05" db="EMBL/GenBank/DDBJ databases">
        <title>Genome sequencing and assembly of Indian major carp, Cirrhinus mrigala (Hamilton, 1822).</title>
        <authorList>
            <person name="Mohindra V."/>
            <person name="Chowdhury L.M."/>
            <person name="Lal K."/>
            <person name="Jena J.K."/>
        </authorList>
    </citation>
    <scope>NUCLEOTIDE SEQUENCE [LARGE SCALE GENOMIC DNA]</scope>
    <source>
        <strain evidence="2">CM1030</strain>
        <tissue evidence="2">Blood</tissue>
    </source>
</reference>
<accession>A0ABD0MAT5</accession>
<dbReference type="InterPro" id="IPR038717">
    <property type="entry name" value="Tc1-like_DDE_dom"/>
</dbReference>
<proteinExistence type="predicted"/>
<feature type="domain" description="Tc1-like transposase DDE" evidence="1">
    <location>
        <begin position="7"/>
        <end position="57"/>
    </location>
</feature>
<gene>
    <name evidence="2" type="ORF">M9458_057574</name>
</gene>
<comment type="caution">
    <text evidence="2">The sequence shown here is derived from an EMBL/GenBank/DDBJ whole genome shotgun (WGS) entry which is preliminary data.</text>
</comment>
<name>A0ABD0MAT5_CIRMR</name>
<dbReference type="InterPro" id="IPR036397">
    <property type="entry name" value="RNaseH_sf"/>
</dbReference>
<evidence type="ECO:0000259" key="1">
    <source>
        <dbReference type="Pfam" id="PF13358"/>
    </source>
</evidence>
<dbReference type="AlphaFoldDB" id="A0ABD0MAT5"/>
<dbReference type="Pfam" id="PF13358">
    <property type="entry name" value="DDE_3"/>
    <property type="match status" value="1"/>
</dbReference>
<dbReference type="Proteomes" id="UP001529510">
    <property type="component" value="Unassembled WGS sequence"/>
</dbReference>